<organism evidence="1 2">
    <name type="scientific">Pseudacidovorax intermedius</name>
    <dbReference type="NCBI Taxonomy" id="433924"/>
    <lineage>
        <taxon>Bacteria</taxon>
        <taxon>Pseudomonadati</taxon>
        <taxon>Pseudomonadota</taxon>
        <taxon>Betaproteobacteria</taxon>
        <taxon>Burkholderiales</taxon>
        <taxon>Comamonadaceae</taxon>
        <taxon>Pseudacidovorax</taxon>
    </lineage>
</organism>
<protein>
    <submittedName>
        <fullName evidence="1">Type VI secretion system protein ImpE</fullName>
    </submittedName>
</protein>
<dbReference type="Gene3D" id="1.25.40.10">
    <property type="entry name" value="Tetratricopeptide repeat domain"/>
    <property type="match status" value="1"/>
</dbReference>
<reference evidence="1 2" key="1">
    <citation type="submission" date="2018-07" db="EMBL/GenBank/DDBJ databases">
        <title>Genomic Encyclopedia of Type Strains, Phase IV (KMG-IV): sequencing the most valuable type-strain genomes for metagenomic binning, comparative biology and taxonomic classification.</title>
        <authorList>
            <person name="Goeker M."/>
        </authorList>
    </citation>
    <scope>NUCLEOTIDE SEQUENCE [LARGE SCALE GENOMIC DNA]</scope>
    <source>
        <strain evidence="1 2">DSM 21352</strain>
    </source>
</reference>
<keyword evidence="2" id="KW-1185">Reference proteome</keyword>
<gene>
    <name evidence="1" type="ORF">DFR41_11769</name>
</gene>
<dbReference type="RefSeq" id="WP_114804891.1">
    <property type="nucleotide sequence ID" value="NZ_QQAV01000017.1"/>
</dbReference>
<comment type="caution">
    <text evidence="1">The sequence shown here is derived from an EMBL/GenBank/DDBJ whole genome shotgun (WGS) entry which is preliminary data.</text>
</comment>
<sequence length="300" mass="32302">MTRSSSSPNAQSFRAWSSAAPLADALSRAESAVRARPQESRARWLLVELLCVLGDWPRAMKQLQAWAALSKDFDSTAHVVRGLIRAEMQRAEVLAGRVRPATLAAAVEGEGHNDAHAPVPEEGPSVPAWLAGLADALQHAAGGASDTEAADDAREAALSRAPAVAGESNLVPAFTWVSDSDSRLGPVCEVVLVGAYRWLAFQDIRSIDKQPPQRLLDLVWSQADFVLRDGTPLKGYMPMRYPLAAGDRDALLLGRETVWQDVGRTGVHARGQKVWMSSGGDLPLLDLRTCRFDTAGQHAA</sequence>
<dbReference type="Proteomes" id="UP000255265">
    <property type="component" value="Unassembled WGS sequence"/>
</dbReference>
<dbReference type="EMBL" id="QQAV01000017">
    <property type="protein sequence ID" value="RDI17343.1"/>
    <property type="molecule type" value="Genomic_DNA"/>
</dbReference>
<dbReference type="PIRSF" id="PIRSF029288">
    <property type="entry name" value="SciE_ImpE"/>
    <property type="match status" value="1"/>
</dbReference>
<evidence type="ECO:0000313" key="2">
    <source>
        <dbReference type="Proteomes" id="UP000255265"/>
    </source>
</evidence>
<dbReference type="SUPFAM" id="SSF144059">
    <property type="entry name" value="ImpE-like"/>
    <property type="match status" value="1"/>
</dbReference>
<dbReference type="AlphaFoldDB" id="A0A370F4E4"/>
<dbReference type="OrthoDB" id="5416084at2"/>
<accession>A0A370F4E4</accession>
<name>A0A370F4E4_9BURK</name>
<dbReference type="InterPro" id="IPR009211">
    <property type="entry name" value="TagJ"/>
</dbReference>
<dbReference type="Pfam" id="PF07024">
    <property type="entry name" value="ImpE"/>
    <property type="match status" value="1"/>
</dbReference>
<dbReference type="InterPro" id="IPR011990">
    <property type="entry name" value="TPR-like_helical_dom_sf"/>
</dbReference>
<evidence type="ECO:0000313" key="1">
    <source>
        <dbReference type="EMBL" id="RDI17343.1"/>
    </source>
</evidence>
<proteinExistence type="predicted"/>